<proteinExistence type="predicted"/>
<evidence type="ECO:0000313" key="2">
    <source>
        <dbReference type="Proteomes" id="UP000013101"/>
    </source>
</evidence>
<organism evidence="1 2">
    <name type="scientific">Acinetobacter variabilis</name>
    <dbReference type="NCBI Taxonomy" id="70346"/>
    <lineage>
        <taxon>Bacteria</taxon>
        <taxon>Pseudomonadati</taxon>
        <taxon>Pseudomonadota</taxon>
        <taxon>Gammaproteobacteria</taxon>
        <taxon>Moraxellales</taxon>
        <taxon>Moraxellaceae</taxon>
        <taxon>Acinetobacter</taxon>
    </lineage>
</organism>
<gene>
    <name evidence="1" type="ORF">F897_01317</name>
</gene>
<dbReference type="HOGENOM" id="CLU_1522021_0_0_6"/>
<sequence length="176" mass="20792">MQKFKSIINIFEIARISGQEKLAPDFYLMSPKCQSEVNKWVKDELLVFIECLSPGVSKYLEPDSSEYWNYSDLERWINQTKFSLVDGYLDYEKFSSLDDDFFYTRLNNFLETDTYQLTGMHIHRYSYVMNHVGKTLADLYQYLVDQGDACEHLVDKFFGTEELTSLEKDYLASFSF</sequence>
<dbReference type="PATRIC" id="fig|1217693.3.peg.1271"/>
<dbReference type="STRING" id="70346.F897_01317"/>
<dbReference type="Proteomes" id="UP000013101">
    <property type="component" value="Unassembled WGS sequence"/>
</dbReference>
<name>N9P7K2_9GAMM</name>
<dbReference type="AlphaFoldDB" id="N9P7K2"/>
<comment type="caution">
    <text evidence="1">The sequence shown here is derived from an EMBL/GenBank/DDBJ whole genome shotgun (WGS) entry which is preliminary data.</text>
</comment>
<protein>
    <submittedName>
        <fullName evidence="1">Uncharacterized protein</fullName>
    </submittedName>
</protein>
<accession>N9P7K2</accession>
<dbReference type="RefSeq" id="WP_005234349.1">
    <property type="nucleotide sequence ID" value="NZ_CP083658.1"/>
</dbReference>
<reference evidence="1 2" key="1">
    <citation type="submission" date="2013-02" db="EMBL/GenBank/DDBJ databases">
        <title>The Genome Sequence of Acinetobacter sp. NIPH 2171.</title>
        <authorList>
            <consortium name="The Broad Institute Genome Sequencing Platform"/>
            <consortium name="The Broad Institute Genome Sequencing Center for Infectious Disease"/>
            <person name="Cerqueira G."/>
            <person name="Feldgarden M."/>
            <person name="Courvalin P."/>
            <person name="Perichon B."/>
            <person name="Grillot-Courvalin C."/>
            <person name="Clermont D."/>
            <person name="Rocha E."/>
            <person name="Yoon E.-J."/>
            <person name="Nemec A."/>
            <person name="Walker B."/>
            <person name="Young S.K."/>
            <person name="Zeng Q."/>
            <person name="Gargeya S."/>
            <person name="Fitzgerald M."/>
            <person name="Haas B."/>
            <person name="Abouelleil A."/>
            <person name="Alvarado L."/>
            <person name="Arachchi H.M."/>
            <person name="Berlin A.M."/>
            <person name="Chapman S.B."/>
            <person name="Dewar J."/>
            <person name="Goldberg J."/>
            <person name="Griggs A."/>
            <person name="Gujja S."/>
            <person name="Hansen M."/>
            <person name="Howarth C."/>
            <person name="Imamovic A."/>
            <person name="Larimer J."/>
            <person name="McCowan C."/>
            <person name="Murphy C."/>
            <person name="Neiman D."/>
            <person name="Pearson M."/>
            <person name="Priest M."/>
            <person name="Roberts A."/>
            <person name="Saif S."/>
            <person name="Shea T."/>
            <person name="Sisk P."/>
            <person name="Sykes S."/>
            <person name="Wortman J."/>
            <person name="Nusbaum C."/>
            <person name="Birren B."/>
        </authorList>
    </citation>
    <scope>NUCLEOTIDE SEQUENCE [LARGE SCALE GENOMIC DNA]</scope>
    <source>
        <strain evidence="1 2">NIPH 2171</strain>
    </source>
</reference>
<evidence type="ECO:0000313" key="1">
    <source>
        <dbReference type="EMBL" id="ENX10200.1"/>
    </source>
</evidence>
<dbReference type="EMBL" id="APRS01000008">
    <property type="protein sequence ID" value="ENX10200.1"/>
    <property type="molecule type" value="Genomic_DNA"/>
</dbReference>